<dbReference type="Gene3D" id="3.30.565.10">
    <property type="entry name" value="Histidine kinase-like ATPase, C-terminal domain"/>
    <property type="match status" value="1"/>
</dbReference>
<keyword evidence="5" id="KW-0547">Nucleotide-binding</keyword>
<dbReference type="EMBL" id="CP015218">
    <property type="protein sequence ID" value="AOP36316.1"/>
    <property type="molecule type" value="Genomic_DNA"/>
</dbReference>
<dbReference type="Pfam" id="PF07568">
    <property type="entry name" value="HisKA_2"/>
    <property type="match status" value="1"/>
</dbReference>
<dbReference type="RefSeq" id="WP_083244241.1">
    <property type="nucleotide sequence ID" value="NZ_CP015218.1"/>
</dbReference>
<organism evidence="11 12">
    <name type="scientific">Leptospira tipperaryensis</name>
    <dbReference type="NCBI Taxonomy" id="2564040"/>
    <lineage>
        <taxon>Bacteria</taxon>
        <taxon>Pseudomonadati</taxon>
        <taxon>Spirochaetota</taxon>
        <taxon>Spirochaetia</taxon>
        <taxon>Leptospirales</taxon>
        <taxon>Leptospiraceae</taxon>
        <taxon>Leptospira</taxon>
    </lineage>
</organism>
<gene>
    <name evidence="11" type="ORF">A0128_20050</name>
</gene>
<evidence type="ECO:0000256" key="2">
    <source>
        <dbReference type="ARBA" id="ARBA00012438"/>
    </source>
</evidence>
<evidence type="ECO:0000256" key="6">
    <source>
        <dbReference type="ARBA" id="ARBA00022777"/>
    </source>
</evidence>
<keyword evidence="8" id="KW-0175">Coiled coil</keyword>
<dbReference type="SUPFAM" id="SSF55874">
    <property type="entry name" value="ATPase domain of HSP90 chaperone/DNA topoisomerase II/histidine kinase"/>
    <property type="match status" value="1"/>
</dbReference>
<keyword evidence="3" id="KW-0597">Phosphoprotein</keyword>
<evidence type="ECO:0000256" key="3">
    <source>
        <dbReference type="ARBA" id="ARBA00022553"/>
    </source>
</evidence>
<keyword evidence="4" id="KW-0808">Transferase</keyword>
<feature type="domain" description="Membrane-associated sensor" evidence="10">
    <location>
        <begin position="49"/>
        <end position="276"/>
    </location>
</feature>
<dbReference type="GO" id="GO:0004673">
    <property type="term" value="F:protein histidine kinase activity"/>
    <property type="evidence" value="ECO:0007669"/>
    <property type="project" value="UniProtKB-EC"/>
</dbReference>
<reference evidence="11 12" key="1">
    <citation type="submission" date="2016-04" db="EMBL/GenBank/DDBJ databases">
        <title>Complete genome seqeunce of Leptospira alstonii serovar Room22.</title>
        <authorList>
            <person name="Nally J.E."/>
            <person name="Bayles D.O."/>
            <person name="Hurley D."/>
            <person name="Fanning S."/>
            <person name="McMahon B.J."/>
            <person name="Arent Z."/>
        </authorList>
    </citation>
    <scope>NUCLEOTIDE SEQUENCE [LARGE SCALE GENOMIC DNA]</scope>
    <source>
        <strain evidence="11 12">GWTS #1</strain>
    </source>
</reference>
<proteinExistence type="predicted"/>
<evidence type="ECO:0000256" key="5">
    <source>
        <dbReference type="ARBA" id="ARBA00022741"/>
    </source>
</evidence>
<dbReference type="OrthoDB" id="9763484at2"/>
<evidence type="ECO:0000256" key="4">
    <source>
        <dbReference type="ARBA" id="ARBA00022679"/>
    </source>
</evidence>
<dbReference type="InterPro" id="IPR011495">
    <property type="entry name" value="Sig_transdc_His_kin_sub2_dim/P"/>
</dbReference>
<dbReference type="InterPro" id="IPR033425">
    <property type="entry name" value="MASE3"/>
</dbReference>
<evidence type="ECO:0000313" key="11">
    <source>
        <dbReference type="EMBL" id="AOP36316.1"/>
    </source>
</evidence>
<dbReference type="PANTHER" id="PTHR41523:SF8">
    <property type="entry name" value="ETHYLENE RESPONSE SENSOR PROTEIN"/>
    <property type="match status" value="1"/>
</dbReference>
<name>A0A1D7V3B9_9LEPT</name>
<feature type="coiled-coil region" evidence="8">
    <location>
        <begin position="277"/>
        <end position="304"/>
    </location>
</feature>
<keyword evidence="12" id="KW-1185">Reference proteome</keyword>
<evidence type="ECO:0000259" key="10">
    <source>
        <dbReference type="Pfam" id="PF17159"/>
    </source>
</evidence>
<keyword evidence="7" id="KW-0067">ATP-binding</keyword>
<dbReference type="KEGG" id="laj:A0128_20050"/>
<evidence type="ECO:0000313" key="12">
    <source>
        <dbReference type="Proteomes" id="UP000094197"/>
    </source>
</evidence>
<feature type="domain" description="Signal transduction histidine kinase subgroup 2 dimerisation and phosphoacceptor" evidence="9">
    <location>
        <begin position="314"/>
        <end position="386"/>
    </location>
</feature>
<sequence>MLKNILNPANSTELKKLFLPFFGLIVLAYLPILVIQNIPFVLNYDIPAPDYLVFHNIAEVFSITVSVSIFGLGWFTYKRTRNYHSLFIAVSFLTVGLFDFMHALAYSGMSDLITPNTPNKSTQFWILARITTALGILFSAFFYTRKQSLRINSFWLLFISLSLTFAALYTVSFYQAALPETYIPGQGLTKLKINLEYFIIFLNIISLAIHTKLYVDSKNENLKYLLAGLILFIFCDFSMTVYTNVFDTFSVLGHTYKIVSFYLIYKSIFITSVNEPYDTLLFINKRLENEIEEHQNSKKKLIQSLNEKGILIRELYHRSNNTMQLIRSMLNLQAGNYVKNKDIDELVSKTEERIQTISIVHQILFESNDLSSISLREYIDKLIQYILIRNQEISKNLKIQCEIEDQQVLLDIGIPFGLILLELISNSLKHAFPDPSAGLVSIKIHKLDTGQTLFQYSDNGVGISHPIDPKKIDKLGMKLIYGIGEGQLRGKISVCNQPNFSFQLEFKNDLYSPRV</sequence>
<dbReference type="GO" id="GO:0005524">
    <property type="term" value="F:ATP binding"/>
    <property type="evidence" value="ECO:0007669"/>
    <property type="project" value="UniProtKB-KW"/>
</dbReference>
<evidence type="ECO:0000256" key="8">
    <source>
        <dbReference type="SAM" id="Coils"/>
    </source>
</evidence>
<dbReference type="EC" id="2.7.13.3" evidence="2"/>
<dbReference type="Proteomes" id="UP000094197">
    <property type="component" value="Chromosome 2"/>
</dbReference>
<dbReference type="AlphaFoldDB" id="A0A1D7V3B9"/>
<dbReference type="InterPro" id="IPR036890">
    <property type="entry name" value="HATPase_C_sf"/>
</dbReference>
<protein>
    <recommendedName>
        <fullName evidence="2">histidine kinase</fullName>
        <ecNumber evidence="2">2.7.13.3</ecNumber>
    </recommendedName>
</protein>
<accession>A0A1D7V3B9</accession>
<dbReference type="PANTHER" id="PTHR41523">
    <property type="entry name" value="TWO-COMPONENT SYSTEM SENSOR PROTEIN"/>
    <property type="match status" value="1"/>
</dbReference>
<comment type="catalytic activity">
    <reaction evidence="1">
        <text>ATP + protein L-histidine = ADP + protein N-phospho-L-histidine.</text>
        <dbReference type="EC" id="2.7.13.3"/>
    </reaction>
</comment>
<evidence type="ECO:0000256" key="7">
    <source>
        <dbReference type="ARBA" id="ARBA00022840"/>
    </source>
</evidence>
<evidence type="ECO:0000259" key="9">
    <source>
        <dbReference type="Pfam" id="PF07568"/>
    </source>
</evidence>
<dbReference type="Pfam" id="PF17159">
    <property type="entry name" value="MASE3"/>
    <property type="match status" value="1"/>
</dbReference>
<keyword evidence="6" id="KW-0418">Kinase</keyword>
<evidence type="ECO:0000256" key="1">
    <source>
        <dbReference type="ARBA" id="ARBA00000085"/>
    </source>
</evidence>